<evidence type="ECO:0000259" key="1">
    <source>
        <dbReference type="Pfam" id="PF02627"/>
    </source>
</evidence>
<dbReference type="PATRIC" id="fig|1231190.3.peg.3207"/>
<organism evidence="2 3">
    <name type="scientific">Nitratireductor indicus C115</name>
    <dbReference type="NCBI Taxonomy" id="1231190"/>
    <lineage>
        <taxon>Bacteria</taxon>
        <taxon>Pseudomonadati</taxon>
        <taxon>Pseudomonadota</taxon>
        <taxon>Alphaproteobacteria</taxon>
        <taxon>Hyphomicrobiales</taxon>
        <taxon>Phyllobacteriaceae</taxon>
        <taxon>Nitratireductor</taxon>
    </lineage>
</organism>
<protein>
    <submittedName>
        <fullName evidence="2">Carboxymuconolactone decarboxylase</fullName>
    </submittedName>
</protein>
<evidence type="ECO:0000313" key="3">
    <source>
        <dbReference type="Proteomes" id="UP000007374"/>
    </source>
</evidence>
<dbReference type="STRING" id="721133.SAMN05216176_110159"/>
<dbReference type="PANTHER" id="PTHR33930:SF2">
    <property type="entry name" value="BLR3452 PROTEIN"/>
    <property type="match status" value="1"/>
</dbReference>
<dbReference type="eggNOG" id="COG0599">
    <property type="taxonomic scope" value="Bacteria"/>
</dbReference>
<dbReference type="Pfam" id="PF02627">
    <property type="entry name" value="CMD"/>
    <property type="match status" value="2"/>
</dbReference>
<feature type="domain" description="Carboxymuconolactone decarboxylase-like" evidence="1">
    <location>
        <begin position="33"/>
        <end position="118"/>
    </location>
</feature>
<dbReference type="EMBL" id="AMSI01000010">
    <property type="protein sequence ID" value="EKF41623.1"/>
    <property type="molecule type" value="Genomic_DNA"/>
</dbReference>
<comment type="caution">
    <text evidence="2">The sequence shown here is derived from an EMBL/GenBank/DDBJ whole genome shotgun (WGS) entry which is preliminary data.</text>
</comment>
<dbReference type="OrthoDB" id="3824300at2"/>
<dbReference type="Gene3D" id="1.20.1290.10">
    <property type="entry name" value="AhpD-like"/>
    <property type="match status" value="2"/>
</dbReference>
<gene>
    <name evidence="2" type="ORF">NA8A_15481</name>
</gene>
<dbReference type="Proteomes" id="UP000007374">
    <property type="component" value="Unassembled WGS sequence"/>
</dbReference>
<dbReference type="GO" id="GO:0051920">
    <property type="term" value="F:peroxiredoxin activity"/>
    <property type="evidence" value="ECO:0007669"/>
    <property type="project" value="InterPro"/>
</dbReference>
<evidence type="ECO:0000313" key="2">
    <source>
        <dbReference type="EMBL" id="EKF41623.1"/>
    </source>
</evidence>
<dbReference type="RefSeq" id="WP_009451278.1">
    <property type="nucleotide sequence ID" value="NZ_AMSI01000010.1"/>
</dbReference>
<feature type="domain" description="Carboxymuconolactone decarboxylase-like" evidence="1">
    <location>
        <begin position="163"/>
        <end position="231"/>
    </location>
</feature>
<accession>K2N2J8</accession>
<keyword evidence="3" id="KW-1185">Reference proteome</keyword>
<sequence length="253" mass="27801">MAAMIDRARLKTEIMEARGYWHPFHEGLLELAPDYLEAYLAFQDAPARSGRLEPKVREFIYIAADGAVSHLYTSGLKRHIEMALDKGATPLEVLEVIELTMFTAQAPHEMGLRILAEEMQQAGLQQDTMARPLTPDEERRKRAHIEATGSWPACGDTLFRIAPDFVDAFLAYSAIPLRSGPLPAKVKDFILIAVCAAPTTLDAEGTRRHIRSALGHGATAEEIAEVLQLTSAISIHTCTAAIPALMEAIEQES</sequence>
<reference evidence="2 3" key="1">
    <citation type="journal article" date="2012" name="J. Bacteriol.">
        <title>Genome Sequence of Nitratireductor indicus Type Strain C115.</title>
        <authorList>
            <person name="Lai Q."/>
            <person name="Li G."/>
            <person name="Yu Z."/>
            <person name="Shao Z."/>
        </authorList>
    </citation>
    <scope>NUCLEOTIDE SEQUENCE [LARGE SCALE GENOMIC DNA]</scope>
    <source>
        <strain evidence="2 3">C115</strain>
    </source>
</reference>
<dbReference type="PANTHER" id="PTHR33930">
    <property type="entry name" value="ALKYL HYDROPEROXIDE REDUCTASE AHPD"/>
    <property type="match status" value="1"/>
</dbReference>
<name>K2N2J8_9HYPH</name>
<dbReference type="SUPFAM" id="SSF69118">
    <property type="entry name" value="AhpD-like"/>
    <property type="match status" value="1"/>
</dbReference>
<dbReference type="InterPro" id="IPR003779">
    <property type="entry name" value="CMD-like"/>
</dbReference>
<dbReference type="InterPro" id="IPR029032">
    <property type="entry name" value="AhpD-like"/>
</dbReference>
<dbReference type="AlphaFoldDB" id="K2N2J8"/>
<proteinExistence type="predicted"/>